<organism evidence="2">
    <name type="scientific">Oryza sativa subsp. japonica</name>
    <name type="common">Rice</name>
    <dbReference type="NCBI Taxonomy" id="39947"/>
    <lineage>
        <taxon>Eukaryota</taxon>
        <taxon>Viridiplantae</taxon>
        <taxon>Streptophyta</taxon>
        <taxon>Embryophyta</taxon>
        <taxon>Tracheophyta</taxon>
        <taxon>Spermatophyta</taxon>
        <taxon>Magnoliopsida</taxon>
        <taxon>Liliopsida</taxon>
        <taxon>Poales</taxon>
        <taxon>Poaceae</taxon>
        <taxon>BOP clade</taxon>
        <taxon>Oryzoideae</taxon>
        <taxon>Oryzeae</taxon>
        <taxon>Oryzinae</taxon>
        <taxon>Oryza</taxon>
        <taxon>Oryza sativa</taxon>
    </lineage>
</organism>
<name>Q2QNL3_ORYSJ</name>
<accession>Q2QNL3</accession>
<dbReference type="EMBL" id="DP000011">
    <property type="protein sequence ID" value="ABA98940.1"/>
    <property type="molecule type" value="Genomic_DNA"/>
</dbReference>
<feature type="coiled-coil region" evidence="1">
    <location>
        <begin position="367"/>
        <end position="397"/>
    </location>
</feature>
<gene>
    <name evidence="2" type="ordered locus">LOC_Os12g37470</name>
</gene>
<dbReference type="AlphaFoldDB" id="Q2QNL3"/>
<evidence type="ECO:0000256" key="1">
    <source>
        <dbReference type="SAM" id="Coils"/>
    </source>
</evidence>
<protein>
    <submittedName>
        <fullName evidence="2">Zinc knuckle family protein</fullName>
    </submittedName>
</protein>
<keyword evidence="1" id="KW-0175">Coiled coil</keyword>
<sequence length="825" mass="97468">MDLSRSLFRRIASRDDKSLSCIDKQKGKNEDIDELEDIAEVDKQLERYQKDTLRAIRPQQIYCMGFFENKNGLYRISREVELSVLTKPVELKIIAKEFENGLKYSGYKYIHQAPDLMMPIKEFIDKMSFGFQTKGYEEFKGTNLLVSIEFIGRLTNRSASKYKINVNDVIENMHSKGITFMSPLKISSEERAGEEWKISDLIESKTLSQPENYISYQNSKGNTSIRFINYKPKTTDDLETEASDRNIIDNRRHSVSEFMEKLDQESEIKYYENKLKEINEEYNNSMKCEWPKIRDKELYFYRELARVKKVKKNEDMAVEIFKNQQTKIEQIKRKEQDKHGKEEQNLGKILSEEEQWAENERLFLESYEEEINLINEMENIKNEIDNAEQYNDFINTLDEVGLHNLDNAMEAMEVDLGTGKRKRYGEGTVKTKEKEKDQLGQQENGPLIEKNFHITIYQHNIGSKVEDMITYLETFLGESAKVLWEQWVEKNPNNYEELKRAGSNPHNFANVISNIIIAEDPELGYTTLQNERLKEIEKLTLTSWKGIKEFSQHYLYNATTAKQGYNRGIVERYFNKLPDPLGSMIFEEYKKETEGAEINISQAITFVFKQLRKICTGIQAQRSMKHSDYNFCNKIVQIPLSYGEDKPRSKRIYKHQNRNNNNIRTKKRYFLRRSDNRAPFLHKRNVRRYNPKKTYDKTCRYFICNSPDHLSRTCPNKDQKRYSSKYEEQERVLIIDSVNENILVCDDEIKDDESIYSIIETDEVETINEEYESSDEELDLIDELAGLKFEMMVSVIWDREYHDQRLEADAIAHVAWHLRGRRARG</sequence>
<reference evidence="2" key="2">
    <citation type="submission" date="2005-04" db="EMBL/GenBank/DDBJ databases">
        <authorList>
            <person name="Buell C.R."/>
            <person name="Wing R.A."/>
            <person name="McCombie W.A."/>
            <person name="Ouyang S."/>
        </authorList>
    </citation>
    <scope>NUCLEOTIDE SEQUENCE</scope>
</reference>
<reference evidence="2" key="3">
    <citation type="submission" date="2006-01" db="EMBL/GenBank/DDBJ databases">
        <authorList>
            <person name="Buell R."/>
        </authorList>
    </citation>
    <scope>NUCLEOTIDE SEQUENCE</scope>
</reference>
<reference evidence="2" key="1">
    <citation type="journal article" date="2005" name="BMC Biol.">
        <title>The sequence of rice chromosomes 11 and 12, rich in disease resistance genes and recent gene duplications.</title>
        <authorList>
            <consortium name="The rice chromosomes 11 and 12 sequencing consortia"/>
        </authorList>
    </citation>
    <scope>NUCLEOTIDE SEQUENCE [LARGE SCALE GENOMIC DNA]</scope>
</reference>
<dbReference type="Pfam" id="PF22909">
    <property type="entry name" value="Caulimovir_coat_dom"/>
    <property type="match status" value="1"/>
</dbReference>
<proteinExistence type="predicted"/>
<evidence type="ECO:0000313" key="2">
    <source>
        <dbReference type="EMBL" id="ABA98940.1"/>
    </source>
</evidence>